<evidence type="ECO:0000256" key="6">
    <source>
        <dbReference type="ARBA" id="ARBA00022786"/>
    </source>
</evidence>
<dbReference type="Proteomes" id="UP000233837">
    <property type="component" value="Unassembled WGS sequence"/>
</dbReference>
<organism evidence="8 9">
    <name type="scientific">Dendrobium catenatum</name>
    <dbReference type="NCBI Taxonomy" id="906689"/>
    <lineage>
        <taxon>Eukaryota</taxon>
        <taxon>Viridiplantae</taxon>
        <taxon>Streptophyta</taxon>
        <taxon>Embryophyta</taxon>
        <taxon>Tracheophyta</taxon>
        <taxon>Spermatophyta</taxon>
        <taxon>Magnoliopsida</taxon>
        <taxon>Liliopsida</taxon>
        <taxon>Asparagales</taxon>
        <taxon>Orchidaceae</taxon>
        <taxon>Epidendroideae</taxon>
        <taxon>Malaxideae</taxon>
        <taxon>Dendrobiinae</taxon>
        <taxon>Dendrobium</taxon>
    </lineage>
</organism>
<evidence type="ECO:0000256" key="5">
    <source>
        <dbReference type="ARBA" id="ARBA00022737"/>
    </source>
</evidence>
<keyword evidence="5" id="KW-0677">Repeat</keyword>
<dbReference type="InterPro" id="IPR057623">
    <property type="entry name" value="PUB12-19-like_N"/>
</dbReference>
<comment type="catalytic activity">
    <reaction evidence="1">
        <text>S-ubiquitinyl-[E2 ubiquitin-conjugating enzyme]-L-cysteine + [acceptor protein]-L-lysine = [E2 ubiquitin-conjugating enzyme]-L-cysteine + N(6)-ubiquitinyl-[acceptor protein]-L-lysine.</text>
        <dbReference type="EC" id="2.3.2.27"/>
    </reaction>
</comment>
<gene>
    <name evidence="8" type="primary">PUB15</name>
    <name evidence="8" type="ORF">MA16_Dca001167</name>
</gene>
<keyword evidence="4" id="KW-0808">Transferase</keyword>
<dbReference type="AlphaFoldDB" id="A0A2I0WLM8"/>
<evidence type="ECO:0000256" key="2">
    <source>
        <dbReference type="ARBA" id="ARBA00004906"/>
    </source>
</evidence>
<evidence type="ECO:0000256" key="4">
    <source>
        <dbReference type="ARBA" id="ARBA00022679"/>
    </source>
</evidence>
<name>A0A2I0WLM8_9ASPA</name>
<accession>A0A2I0WLM8</accession>
<evidence type="ECO:0000256" key="1">
    <source>
        <dbReference type="ARBA" id="ARBA00000900"/>
    </source>
</evidence>
<dbReference type="FunFam" id="1.20.930.20:FF:000002">
    <property type="entry name" value="RING-type E3 ubiquitin transferase"/>
    <property type="match status" value="1"/>
</dbReference>
<keyword evidence="9" id="KW-1185">Reference proteome</keyword>
<dbReference type="EMBL" id="KZ502537">
    <property type="protein sequence ID" value="PKU76563.1"/>
    <property type="molecule type" value="Genomic_DNA"/>
</dbReference>
<comment type="pathway">
    <text evidence="2">Protein modification; protein ubiquitination.</text>
</comment>
<protein>
    <recommendedName>
        <fullName evidence="3">RING-type E3 ubiquitin transferase</fullName>
        <ecNumber evidence="3">2.3.2.27</ecNumber>
    </recommendedName>
</protein>
<dbReference type="Gene3D" id="1.20.930.20">
    <property type="entry name" value="Adaptor protein Cbl, N-terminal domain"/>
    <property type="match status" value="1"/>
</dbReference>
<dbReference type="EC" id="2.3.2.27" evidence="3"/>
<proteinExistence type="predicted"/>
<keyword evidence="6" id="KW-0833">Ubl conjugation pathway</keyword>
<dbReference type="Pfam" id="PF25368">
    <property type="entry name" value="PUB10_N"/>
    <property type="match status" value="1"/>
</dbReference>
<sequence>MDVDDLALELLETVETVQSFSDYRRTQRKECHNLIRRMKLAVPLLEEIRDLEIPVPDDVCARLYRLRTAFTAAKKLLRCCHDGSKIYLVSFYVYKIFL</sequence>
<evidence type="ECO:0000313" key="9">
    <source>
        <dbReference type="Proteomes" id="UP000233837"/>
    </source>
</evidence>
<dbReference type="GO" id="GO:0007166">
    <property type="term" value="P:cell surface receptor signaling pathway"/>
    <property type="evidence" value="ECO:0007669"/>
    <property type="project" value="InterPro"/>
</dbReference>
<evidence type="ECO:0000259" key="7">
    <source>
        <dbReference type="Pfam" id="PF25368"/>
    </source>
</evidence>
<evidence type="ECO:0000313" key="8">
    <source>
        <dbReference type="EMBL" id="PKU76563.1"/>
    </source>
</evidence>
<dbReference type="GO" id="GO:0061630">
    <property type="term" value="F:ubiquitin protein ligase activity"/>
    <property type="evidence" value="ECO:0007669"/>
    <property type="project" value="UniProtKB-EC"/>
</dbReference>
<reference evidence="8 9" key="1">
    <citation type="journal article" date="2016" name="Sci. Rep.">
        <title>The Dendrobium catenatum Lindl. genome sequence provides insights into polysaccharide synthase, floral development and adaptive evolution.</title>
        <authorList>
            <person name="Zhang G.Q."/>
            <person name="Xu Q."/>
            <person name="Bian C."/>
            <person name="Tsai W.C."/>
            <person name="Yeh C.M."/>
            <person name="Liu K.W."/>
            <person name="Yoshida K."/>
            <person name="Zhang L.S."/>
            <person name="Chang S.B."/>
            <person name="Chen F."/>
            <person name="Shi Y."/>
            <person name="Su Y.Y."/>
            <person name="Zhang Y.Q."/>
            <person name="Chen L.J."/>
            <person name="Yin Y."/>
            <person name="Lin M."/>
            <person name="Huang H."/>
            <person name="Deng H."/>
            <person name="Wang Z.W."/>
            <person name="Zhu S.L."/>
            <person name="Zhao X."/>
            <person name="Deng C."/>
            <person name="Niu S.C."/>
            <person name="Huang J."/>
            <person name="Wang M."/>
            <person name="Liu G.H."/>
            <person name="Yang H.J."/>
            <person name="Xiao X.J."/>
            <person name="Hsiao Y.Y."/>
            <person name="Wu W.L."/>
            <person name="Chen Y.Y."/>
            <person name="Mitsuda N."/>
            <person name="Ohme-Takagi M."/>
            <person name="Luo Y.B."/>
            <person name="Van de Peer Y."/>
            <person name="Liu Z.J."/>
        </authorList>
    </citation>
    <scope>NUCLEOTIDE SEQUENCE [LARGE SCALE GENOMIC DNA]</scope>
    <source>
        <tissue evidence="8">The whole plant</tissue>
    </source>
</reference>
<dbReference type="InterPro" id="IPR036537">
    <property type="entry name" value="Adaptor_Cbl_N_dom_sf"/>
</dbReference>
<reference evidence="8 9" key="2">
    <citation type="journal article" date="2017" name="Nature">
        <title>The Apostasia genome and the evolution of orchids.</title>
        <authorList>
            <person name="Zhang G.Q."/>
            <person name="Liu K.W."/>
            <person name="Li Z."/>
            <person name="Lohaus R."/>
            <person name="Hsiao Y.Y."/>
            <person name="Niu S.C."/>
            <person name="Wang J.Y."/>
            <person name="Lin Y.C."/>
            <person name="Xu Q."/>
            <person name="Chen L.J."/>
            <person name="Yoshida K."/>
            <person name="Fujiwara S."/>
            <person name="Wang Z.W."/>
            <person name="Zhang Y.Q."/>
            <person name="Mitsuda N."/>
            <person name="Wang M."/>
            <person name="Liu G.H."/>
            <person name="Pecoraro L."/>
            <person name="Huang H.X."/>
            <person name="Xiao X.J."/>
            <person name="Lin M."/>
            <person name="Wu X.Y."/>
            <person name="Wu W.L."/>
            <person name="Chen Y.Y."/>
            <person name="Chang S.B."/>
            <person name="Sakamoto S."/>
            <person name="Ohme-Takagi M."/>
            <person name="Yagi M."/>
            <person name="Zeng S.J."/>
            <person name="Shen C.Y."/>
            <person name="Yeh C.M."/>
            <person name="Luo Y.B."/>
            <person name="Tsai W.C."/>
            <person name="Van de Peer Y."/>
            <person name="Liu Z.J."/>
        </authorList>
    </citation>
    <scope>NUCLEOTIDE SEQUENCE [LARGE SCALE GENOMIC DNA]</scope>
    <source>
        <tissue evidence="8">The whole plant</tissue>
    </source>
</reference>
<evidence type="ECO:0000256" key="3">
    <source>
        <dbReference type="ARBA" id="ARBA00012483"/>
    </source>
</evidence>
<feature type="domain" description="PUB 12/19-like N-terminal" evidence="7">
    <location>
        <begin position="28"/>
        <end position="89"/>
    </location>
</feature>